<dbReference type="Proteomes" id="UP000216173">
    <property type="component" value="Unassembled WGS sequence"/>
</dbReference>
<dbReference type="Pfam" id="PF16162">
    <property type="entry name" value="KwaB"/>
    <property type="match status" value="1"/>
</dbReference>
<dbReference type="AlphaFoldDB" id="A0A271VMG7"/>
<dbReference type="EMBL" id="NMSH01000057">
    <property type="protein sequence ID" value="PAR19236.1"/>
    <property type="molecule type" value="Genomic_DNA"/>
</dbReference>
<protein>
    <submittedName>
        <fullName evidence="1">DUF4868 domain-containing protein</fullName>
    </submittedName>
</protein>
<proteinExistence type="predicted"/>
<evidence type="ECO:0000313" key="1">
    <source>
        <dbReference type="EMBL" id="PAR19236.1"/>
    </source>
</evidence>
<accession>A0A271VMG7</accession>
<name>A0A271VMG7_VIBMT</name>
<dbReference type="RefSeq" id="WP_055045096.1">
    <property type="nucleotide sequence ID" value="NZ_LBGR01000056.1"/>
</dbReference>
<gene>
    <name evidence="1" type="ORF">CGU03_17475</name>
</gene>
<reference evidence="2" key="1">
    <citation type="submission" date="2017-07" db="EMBL/GenBank/DDBJ databases">
        <authorList>
            <person name="Boucher Y."/>
            <person name="Orata F.D."/>
        </authorList>
    </citation>
    <scope>NUCLEOTIDE SEQUENCE [LARGE SCALE GENOMIC DNA]</scope>
    <source>
        <strain evidence="2">OYP9E10</strain>
    </source>
</reference>
<sequence length="268" mass="31324">MSGFQRGFAKFVDTCDGVSVYFVDDSNEVYDSDISSTTLSKFRDSFCAQLRTNYTENDNFSLLALSNYDERNSALFQYDFSPSEMPFEFKLTKKVLNLKATQSLPTYQAKHNKLSNIRASIVLLTSSVLNKSIAFYQYIFPVSLLGSDKGILNVTTHNTRLIELEQDVLKLNANFVFFQIDSKYFIENVNTLETRLHFKEVIHKRAENYAKKIEELGLVEDMTKFNDRISKYSLYKTGIRRVSFIIVRRTLFYRYERGRYIPRFELII</sequence>
<organism evidence="1 2">
    <name type="scientific">Vibrio metoecus</name>
    <dbReference type="NCBI Taxonomy" id="1481663"/>
    <lineage>
        <taxon>Bacteria</taxon>
        <taxon>Pseudomonadati</taxon>
        <taxon>Pseudomonadota</taxon>
        <taxon>Gammaproteobacteria</taxon>
        <taxon>Vibrionales</taxon>
        <taxon>Vibrionaceae</taxon>
        <taxon>Vibrio</taxon>
    </lineage>
</organism>
<dbReference type="InterPro" id="IPR032359">
    <property type="entry name" value="KwaB-like"/>
</dbReference>
<evidence type="ECO:0000313" key="2">
    <source>
        <dbReference type="Proteomes" id="UP000216173"/>
    </source>
</evidence>
<comment type="caution">
    <text evidence="1">The sequence shown here is derived from an EMBL/GenBank/DDBJ whole genome shotgun (WGS) entry which is preliminary data.</text>
</comment>